<sequence>MPSRDPRRTRGESAGEGRDPADALPVGAADPPATGPATSGDAPGQRTRSAMGSTGVRGAAASAQSGHHDERRRSRPGRIRCSSGVATKTWPTSHCQVRRTSAAGGTWVSVIPRLNSGWYCRMSTGNDAHASR</sequence>
<proteinExistence type="predicted"/>
<dbReference type="EMBL" id="MDJY01000025">
    <property type="protein sequence ID" value="OUE25910.1"/>
    <property type="molecule type" value="Genomic_DNA"/>
</dbReference>
<feature type="compositionally biased region" description="Low complexity" evidence="1">
    <location>
        <begin position="25"/>
        <end position="38"/>
    </location>
</feature>
<organism evidence="2 3">
    <name type="scientific">Clavibacter michiganensis</name>
    <dbReference type="NCBI Taxonomy" id="28447"/>
    <lineage>
        <taxon>Bacteria</taxon>
        <taxon>Bacillati</taxon>
        <taxon>Actinomycetota</taxon>
        <taxon>Actinomycetes</taxon>
        <taxon>Micrococcales</taxon>
        <taxon>Microbacteriaceae</taxon>
        <taxon>Clavibacter</taxon>
    </lineage>
</organism>
<feature type="compositionally biased region" description="Basic and acidic residues" evidence="1">
    <location>
        <begin position="1"/>
        <end position="21"/>
    </location>
</feature>
<accession>A0A251YNU6</accession>
<evidence type="ECO:0000256" key="1">
    <source>
        <dbReference type="SAM" id="MobiDB-lite"/>
    </source>
</evidence>
<gene>
    <name evidence="2" type="ORF">BFL36_04670</name>
</gene>
<dbReference type="AlphaFoldDB" id="A0A251YNU6"/>
<reference evidence="2 3" key="1">
    <citation type="submission" date="2016-08" db="EMBL/GenBank/DDBJ databases">
        <title>Genome sequence of Clavibacter michiganensis spp strain CFBP8017.</title>
        <authorList>
            <person name="Thapa S.P."/>
            <person name="Coaker G."/>
            <person name="Jacques M.-A."/>
        </authorList>
    </citation>
    <scope>NUCLEOTIDE SEQUENCE [LARGE SCALE GENOMIC DNA]</scope>
    <source>
        <strain evidence="2">CFBP8017</strain>
    </source>
</reference>
<feature type="region of interest" description="Disordered" evidence="1">
    <location>
        <begin position="1"/>
        <end position="92"/>
    </location>
</feature>
<evidence type="ECO:0000313" key="3">
    <source>
        <dbReference type="Proteomes" id="UP000195011"/>
    </source>
</evidence>
<dbReference type="Proteomes" id="UP000195011">
    <property type="component" value="Unassembled WGS sequence"/>
</dbReference>
<evidence type="ECO:0000313" key="2">
    <source>
        <dbReference type="EMBL" id="OUE25910.1"/>
    </source>
</evidence>
<protein>
    <submittedName>
        <fullName evidence="2">Uncharacterized protein</fullName>
    </submittedName>
</protein>
<comment type="caution">
    <text evidence="2">The sequence shown here is derived from an EMBL/GenBank/DDBJ whole genome shotgun (WGS) entry which is preliminary data.</text>
</comment>
<name>A0A251YNU6_9MICO</name>